<feature type="binding site" evidence="5">
    <location>
        <position position="90"/>
    </location>
    <ligand>
        <name>FAD</name>
        <dbReference type="ChEBI" id="CHEBI:57692"/>
    </ligand>
</feature>
<dbReference type="EMBL" id="JAGMVJ010000004">
    <property type="protein sequence ID" value="KAH7091068.1"/>
    <property type="molecule type" value="Genomic_DNA"/>
</dbReference>
<dbReference type="InterPro" id="IPR023753">
    <property type="entry name" value="FAD/NAD-binding_dom"/>
</dbReference>
<keyword evidence="5" id="KW-0520">NAD</keyword>
<proteinExistence type="inferred from homology"/>
<feature type="domain" description="FAD/NAD(P)-binding" evidence="8">
    <location>
        <begin position="45"/>
        <end position="373"/>
    </location>
</feature>
<dbReference type="Proteomes" id="UP000813461">
    <property type="component" value="Unassembled WGS sequence"/>
</dbReference>
<keyword evidence="5" id="KW-0547">Nucleotide-binding</keyword>
<evidence type="ECO:0000256" key="2">
    <source>
        <dbReference type="ARBA" id="ARBA00022630"/>
    </source>
</evidence>
<dbReference type="InterPro" id="IPR004099">
    <property type="entry name" value="Pyr_nucl-diS_OxRdtase_dimer"/>
</dbReference>
<sequence length="526" mass="56485">MSFFESLPPACATFSFMILHSATKALSKHHTTRRFATTMATQHYNALILGSGQAGTPLATHIKSLGQSVCLVERAHIAGCCVNEGCTPTKTMVASARMAYLARRAHEYGVHAGANGDVKIDMPKVRQRKRDIVQSFRGGSEKRLGNAGVDVVMGSAKFVGEREVEVAVNDGGVKRFSADRVFVNVGCRPSRPEIPGLEKVDQNRVLDSTSVQELGEVPRHLVVIGGGVIGLEFGQLLRRLGAKVTIVQRGPRLLGKRDDVELAECMQGIFKEDGIELLLDSKPDHISTSGSDDLPITIKTSNPATGTTTLEASHILLATGRTPNTDTLNIAAAGILATSTGHIKVSPTLETNIENIYAIGDVKGGPGFTHVSYDDFRIVRDNIYPADNNPPQTLRTTESRAPYIPSITFTDPQLATIGPPLSTLPSSRTYITYSMPASWIARGLETDETRGIMKAVIDPETNKVVNFSVIAVEGGEIMSVVQMAMVGGLTWMDLRDGVFAHPGWAESLNNVWGGERREVKGGGGGT</sequence>
<dbReference type="InterPro" id="IPR001100">
    <property type="entry name" value="Pyr_nuc-diS_OxRdtase"/>
</dbReference>
<comment type="similarity">
    <text evidence="1">Belongs to the class-I pyridine nucleotide-disulfide oxidoreductase family.</text>
</comment>
<dbReference type="InterPro" id="IPR036188">
    <property type="entry name" value="FAD/NAD-bd_sf"/>
</dbReference>
<evidence type="ECO:0000259" key="8">
    <source>
        <dbReference type="Pfam" id="PF07992"/>
    </source>
</evidence>
<feature type="active site" description="Proton acceptor" evidence="4">
    <location>
        <position position="501"/>
    </location>
</feature>
<comment type="cofactor">
    <cofactor evidence="5">
        <name>FAD</name>
        <dbReference type="ChEBI" id="CHEBI:57692"/>
    </cofactor>
    <text evidence="5">Binds 1 FAD per subunit.</text>
</comment>
<comment type="caution">
    <text evidence="9">The sequence shown here is derived from an EMBL/GenBank/DDBJ whole genome shotgun (WGS) entry which is preliminary data.</text>
</comment>
<dbReference type="PANTHER" id="PTHR43014">
    <property type="entry name" value="MERCURIC REDUCTASE"/>
    <property type="match status" value="1"/>
</dbReference>
<dbReference type="Pfam" id="PF02852">
    <property type="entry name" value="Pyr_redox_dim"/>
    <property type="match status" value="1"/>
</dbReference>
<accession>A0A8K0W0Z5</accession>
<keyword evidence="2" id="KW-0285">Flavoprotein</keyword>
<evidence type="ECO:0000256" key="1">
    <source>
        <dbReference type="ARBA" id="ARBA00007532"/>
    </source>
</evidence>
<evidence type="ECO:0000313" key="9">
    <source>
        <dbReference type="EMBL" id="KAH7091068.1"/>
    </source>
</evidence>
<feature type="binding site" evidence="5">
    <location>
        <position position="361"/>
    </location>
    <ligand>
        <name>FAD</name>
        <dbReference type="ChEBI" id="CHEBI:57692"/>
    </ligand>
</feature>
<keyword evidence="10" id="KW-1185">Reference proteome</keyword>
<gene>
    <name evidence="9" type="ORF">FB567DRAFT_517840</name>
</gene>
<feature type="binding site" evidence="5">
    <location>
        <begin position="225"/>
        <end position="232"/>
    </location>
    <ligand>
        <name>NAD(+)</name>
        <dbReference type="ChEBI" id="CHEBI:57540"/>
    </ligand>
</feature>
<dbReference type="AlphaFoldDB" id="A0A8K0W0Z5"/>
<evidence type="ECO:0000256" key="5">
    <source>
        <dbReference type="PIRSR" id="PIRSR000350-3"/>
    </source>
</evidence>
<evidence type="ECO:0000256" key="6">
    <source>
        <dbReference type="PIRSR" id="PIRSR000350-4"/>
    </source>
</evidence>
<dbReference type="GO" id="GO:0050660">
    <property type="term" value="F:flavin adenine dinucleotide binding"/>
    <property type="evidence" value="ECO:0007669"/>
    <property type="project" value="TreeGrafter"/>
</dbReference>
<protein>
    <recommendedName>
        <fullName evidence="11">FAD/NAD(P)-binding domain-containing protein</fullName>
    </recommendedName>
</protein>
<name>A0A8K0W0Z5_9PLEO</name>
<organism evidence="9 10">
    <name type="scientific">Paraphoma chrysanthemicola</name>
    <dbReference type="NCBI Taxonomy" id="798071"/>
    <lineage>
        <taxon>Eukaryota</taxon>
        <taxon>Fungi</taxon>
        <taxon>Dikarya</taxon>
        <taxon>Ascomycota</taxon>
        <taxon>Pezizomycotina</taxon>
        <taxon>Dothideomycetes</taxon>
        <taxon>Pleosporomycetidae</taxon>
        <taxon>Pleosporales</taxon>
        <taxon>Pleosporineae</taxon>
        <taxon>Phaeosphaeriaceae</taxon>
        <taxon>Paraphoma</taxon>
    </lineage>
</organism>
<keyword evidence="3 5" id="KW-0274">FAD</keyword>
<dbReference type="Pfam" id="PF07992">
    <property type="entry name" value="Pyr_redox_2"/>
    <property type="match status" value="1"/>
</dbReference>
<dbReference type="PIRSF" id="PIRSF000350">
    <property type="entry name" value="Mercury_reductase_MerA"/>
    <property type="match status" value="1"/>
</dbReference>
<dbReference type="InterPro" id="IPR016156">
    <property type="entry name" value="FAD/NAD-linked_Rdtase_dimer_sf"/>
</dbReference>
<feature type="binding site" evidence="5">
    <location>
        <position position="320"/>
    </location>
    <ligand>
        <name>NAD(+)</name>
        <dbReference type="ChEBI" id="CHEBI:57540"/>
    </ligand>
</feature>
<dbReference type="PRINTS" id="PR00411">
    <property type="entry name" value="PNDRDTASEI"/>
</dbReference>
<dbReference type="Gene3D" id="3.50.50.60">
    <property type="entry name" value="FAD/NAD(P)-binding domain"/>
    <property type="match status" value="2"/>
</dbReference>
<dbReference type="SUPFAM" id="SSF51905">
    <property type="entry name" value="FAD/NAD(P)-binding domain"/>
    <property type="match status" value="1"/>
</dbReference>
<dbReference type="SUPFAM" id="SSF55424">
    <property type="entry name" value="FAD/NAD-linked reductases, dimerisation (C-terminal) domain"/>
    <property type="match status" value="1"/>
</dbReference>
<dbReference type="PANTHER" id="PTHR43014:SF2">
    <property type="entry name" value="MERCURIC REDUCTASE"/>
    <property type="match status" value="1"/>
</dbReference>
<evidence type="ECO:0000256" key="4">
    <source>
        <dbReference type="PIRSR" id="PIRSR000350-2"/>
    </source>
</evidence>
<evidence type="ECO:0000256" key="3">
    <source>
        <dbReference type="ARBA" id="ARBA00022827"/>
    </source>
</evidence>
<dbReference type="GO" id="GO:0003955">
    <property type="term" value="F:NAD(P)H dehydrogenase (quinone) activity"/>
    <property type="evidence" value="ECO:0007669"/>
    <property type="project" value="TreeGrafter"/>
</dbReference>
<dbReference type="Gene3D" id="3.30.390.30">
    <property type="match status" value="1"/>
</dbReference>
<dbReference type="OrthoDB" id="361797at2759"/>
<dbReference type="PRINTS" id="PR00368">
    <property type="entry name" value="FADPNR"/>
</dbReference>
<feature type="domain" description="Pyridine nucleotide-disulphide oxidoreductase dimerisation" evidence="7">
    <location>
        <begin position="404"/>
        <end position="509"/>
    </location>
</feature>
<feature type="disulfide bond" description="Redox-active" evidence="6">
    <location>
        <begin position="81"/>
        <end position="86"/>
    </location>
</feature>
<reference evidence="9" key="1">
    <citation type="journal article" date="2021" name="Nat. Commun.">
        <title>Genetic determinants of endophytism in the Arabidopsis root mycobiome.</title>
        <authorList>
            <person name="Mesny F."/>
            <person name="Miyauchi S."/>
            <person name="Thiergart T."/>
            <person name="Pickel B."/>
            <person name="Atanasova L."/>
            <person name="Karlsson M."/>
            <person name="Huettel B."/>
            <person name="Barry K.W."/>
            <person name="Haridas S."/>
            <person name="Chen C."/>
            <person name="Bauer D."/>
            <person name="Andreopoulos W."/>
            <person name="Pangilinan J."/>
            <person name="LaButti K."/>
            <person name="Riley R."/>
            <person name="Lipzen A."/>
            <person name="Clum A."/>
            <person name="Drula E."/>
            <person name="Henrissat B."/>
            <person name="Kohler A."/>
            <person name="Grigoriev I.V."/>
            <person name="Martin F.M."/>
            <person name="Hacquard S."/>
        </authorList>
    </citation>
    <scope>NUCLEOTIDE SEQUENCE</scope>
    <source>
        <strain evidence="9">MPI-SDFR-AT-0120</strain>
    </source>
</reference>
<evidence type="ECO:0000313" key="10">
    <source>
        <dbReference type="Proteomes" id="UP000813461"/>
    </source>
</evidence>
<evidence type="ECO:0008006" key="11">
    <source>
        <dbReference type="Google" id="ProtNLM"/>
    </source>
</evidence>
<evidence type="ECO:0000259" key="7">
    <source>
        <dbReference type="Pfam" id="PF02852"/>
    </source>
</evidence>